<feature type="transmembrane region" description="Helical" evidence="1">
    <location>
        <begin position="21"/>
        <end position="42"/>
    </location>
</feature>
<keyword evidence="7" id="KW-1185">Reference proteome</keyword>
<dbReference type="EMBL" id="CP001087">
    <property type="protein sequence ID" value="ACN17066.1"/>
    <property type="molecule type" value="Genomic_DNA"/>
</dbReference>
<evidence type="ECO:0000256" key="1">
    <source>
        <dbReference type="SAM" id="Phobius"/>
    </source>
</evidence>
<name>C0QA18_DESAH</name>
<proteinExistence type="predicted"/>
<evidence type="ECO:0000313" key="4">
    <source>
        <dbReference type="EMBL" id="ACN17026.1"/>
    </source>
</evidence>
<dbReference type="OrthoDB" id="7107881at2"/>
<accession>C0QA18</accession>
<dbReference type="HOGENOM" id="CLU_041126_0_0_7"/>
<dbReference type="KEGG" id="dat:HRM2_44710"/>
<evidence type="ECO:0000313" key="7">
    <source>
        <dbReference type="Proteomes" id="UP000000442"/>
    </source>
</evidence>
<dbReference type="STRING" id="177437.HRM2_36780"/>
<dbReference type="RefSeq" id="WP_015905485.1">
    <property type="nucleotide sequence ID" value="NC_012108.1"/>
</dbReference>
<dbReference type="KEGG" id="dat:HRM2_39380"/>
<evidence type="ECO:0000313" key="5">
    <source>
        <dbReference type="EMBL" id="ACN17066.1"/>
    </source>
</evidence>
<keyword evidence="1" id="KW-1133">Transmembrane helix</keyword>
<dbReference type="KEGG" id="dat:HRM2_36780"/>
<keyword evidence="1" id="KW-0812">Transmembrane</keyword>
<protein>
    <submittedName>
        <fullName evidence="2">Uncharacterized protein</fullName>
    </submittedName>
</protein>
<dbReference type="KEGG" id="dat:HRM2_40080"/>
<dbReference type="AlphaFoldDB" id="C0QA18"/>
<dbReference type="Proteomes" id="UP000000442">
    <property type="component" value="Chromosome"/>
</dbReference>
<organism evidence="2 7">
    <name type="scientific">Desulforapulum autotrophicum (strain ATCC 43914 / DSM 3382 / VKM B-1955 / HRM2)</name>
    <name type="common">Desulfobacterium autotrophicum</name>
    <dbReference type="NCBI Taxonomy" id="177437"/>
    <lineage>
        <taxon>Bacteria</taxon>
        <taxon>Pseudomonadati</taxon>
        <taxon>Thermodesulfobacteriota</taxon>
        <taxon>Desulfobacteria</taxon>
        <taxon>Desulfobacterales</taxon>
        <taxon>Desulfobacteraceae</taxon>
        <taxon>Desulforapulum</taxon>
    </lineage>
</organism>
<reference evidence="2 7" key="2">
    <citation type="journal article" date="2009" name="Environ. Microbiol.">
        <title>Genome sequence of Desulfobacterium autotrophicum HRM2, a marine sulfate reducer oxidizing organic carbon completely to carbon dioxide.</title>
        <authorList>
            <person name="Strittmatter A.W."/>
            <person name="Liesegang H."/>
            <person name="Rabus R."/>
            <person name="Decker I."/>
            <person name="Amann J."/>
            <person name="Andres S."/>
            <person name="Henne A."/>
            <person name="Fricke W.F."/>
            <person name="Martinez-Arias R."/>
            <person name="Bartels D."/>
            <person name="Goesmann A."/>
            <person name="Krause L."/>
            <person name="Puehler A."/>
            <person name="Klenk H.P."/>
            <person name="Richter M."/>
            <person name="Schuler M."/>
            <person name="Gloeckner F.O."/>
            <person name="Meyerdierks A."/>
            <person name="Gottschalk G."/>
            <person name="Amann R."/>
        </authorList>
    </citation>
    <scope>NUCLEOTIDE SEQUENCE [LARGE SCALE GENOMIC DNA]</scope>
    <source>
        <strain evidence="7">ATCC 43914 / DSM 3382 / HRM2</strain>
        <strain evidence="2">HRM2</strain>
    </source>
</reference>
<dbReference type="Gene3D" id="1.10.10.10">
    <property type="entry name" value="Winged helix-like DNA-binding domain superfamily/Winged helix DNA-binding domain"/>
    <property type="match status" value="1"/>
</dbReference>
<dbReference type="EMBL" id="CP001087">
    <property type="protein sequence ID" value="ACN17527.1"/>
    <property type="molecule type" value="Genomic_DNA"/>
</dbReference>
<gene>
    <name evidence="2" type="ordered locus">HRM2_36780</name>
    <name evidence="3" type="ordered locus">HRM2_39380</name>
    <name evidence="4" type="ordered locus">HRM2_39680</name>
    <name evidence="5" type="ordered locus">HRM2_40080</name>
    <name evidence="6" type="ordered locus">HRM2_44710</name>
</gene>
<dbReference type="EMBL" id="CP001087">
    <property type="protein sequence ID" value="ACN16996.1"/>
    <property type="molecule type" value="Genomic_DNA"/>
</dbReference>
<dbReference type="KEGG" id="dat:HRM2_39680"/>
<dbReference type="InterPro" id="IPR036388">
    <property type="entry name" value="WH-like_DNA-bd_sf"/>
</dbReference>
<evidence type="ECO:0000313" key="3">
    <source>
        <dbReference type="EMBL" id="ACN16996.1"/>
    </source>
</evidence>
<keyword evidence="1" id="KW-0472">Membrane</keyword>
<dbReference type="EMBL" id="CP001087">
    <property type="protein sequence ID" value="ACN16736.1"/>
    <property type="molecule type" value="Genomic_DNA"/>
</dbReference>
<evidence type="ECO:0000313" key="6">
    <source>
        <dbReference type="EMBL" id="ACN17527.1"/>
    </source>
</evidence>
<evidence type="ECO:0000313" key="2">
    <source>
        <dbReference type="EMBL" id="ACN16736.1"/>
    </source>
</evidence>
<dbReference type="EMBL" id="CP001087">
    <property type="protein sequence ID" value="ACN17026.1"/>
    <property type="molecule type" value="Genomic_DNA"/>
</dbReference>
<sequence>MLLTERYSDQISGVLHCYDRIIIQGTIPGICFAAGMTSYLYMKKIRIFDYPKFAAPFKDEIRNNAEDVASKNGLEIEFVRKRNVRKEKIIEKVINERGDHPGLVHILSAMEACPSYRPWHNKKTGKTYLKGTQGKCLHYYFYLIDEDLGLCYIRVPTWCPFRLQIYFNGHNALNSAMRKEGIQSVIRDNAIFQTESFESAQKLSNDLNIKHIHEKLDGFASLYCPAVKHFPLSYHWSIMQVEYATDIVFKRQEDLKLIYENLTRTAIHSVKPENIATFLGKKLHPLYQDEVGNNFSTRIEGTCVKFKMGANSIKMYDKYGIILRIETTTNNVSFFKHYREVEHRDGTTSMKLAPLKKGLYSLGPLTRILFNANNRFLKFISDIVDPSAGIKKLKKVSKTVVKNDRPFRGFNFFSEDDMKILHSLISGEFTISGFQNRNIRLKLGSYSSSQISRILKRLHTHGMIKKIAHTYKYYLTRFGSQVITMGMKLKTMVIIPELAKSYDETA</sequence>
<dbReference type="eggNOG" id="COG1321">
    <property type="taxonomic scope" value="Bacteria"/>
</dbReference>
<reference evidence="2" key="1">
    <citation type="submission" date="2008-05" db="EMBL/GenBank/DDBJ databases">
        <authorList>
            <person name="Strittmatter A."/>
            <person name="Liesegang H."/>
            <person name="Rabus R."/>
            <person name="Decker I."/>
            <person name="Amann J."/>
            <person name="Andres S."/>
            <person name="Henne A."/>
            <person name="Martinez-Arias R."/>
            <person name="Bartels D."/>
            <person name="Goesmann A."/>
            <person name="Krause L."/>
            <person name="Puehler A."/>
            <person name="Klenk H.-K."/>
            <person name="Richter M."/>
            <person name="Schueler M."/>
            <person name="Gloeckner F.O."/>
            <person name="Meyerdierks A."/>
            <person name="Widdel F."/>
            <person name="Gottschalk G."/>
            <person name="Amann R."/>
        </authorList>
    </citation>
    <scope>NUCLEOTIDE SEQUENCE</scope>
    <source>
        <strain>HRM2</strain>
    </source>
</reference>